<sequence>MRRRHLLGAMGAAALSVPLSAPRLAHAQAARPLRFVPSSDLAIIDPIWTLAYVTRNHGFMVFDTLYGLDEHFMPQPQMVAGHVVDNDGLLWRLTLRDGLLFHDGTPVLAADCVASIRRWASIDAFGQMLMAVTEELSAPSDKEIRFRLRRPFPLLPTALAKGSPLMCAIMPARLAATPATTQVTEMVGSGPFRFVADERVTGSRAVYGKFEKYVPAPGASSFLAGRKIVHFNRVEWHSVPDSGTAAAALQAGEVDWLETPSFDLLPPLQRNRNVVVQNIDPTGTIGVLRINHQHAPFNNPAILRALLGALDQKSCMTAVAGDDAALWRADVGFFTPDTPMASDAGTEVMTGPRDLEKARQALAAAGYKGEKVVLLGASNIEAINAMSMVVQDTLTRIGMNVDYVSTDWGTVMQRRTSNQPTDKGGWSCFVGTWSGNDLANPAVSVTLRGDGKGAGGWLESPEIERLRAAWFEAPDLASQQRICRELQLQAWKDVPYIPLGQFRPQAAWRREITGLSKGFPLFWNVKPA</sequence>
<organism evidence="6 7">
    <name type="scientific">Teichococcus aerophilus</name>
    <dbReference type="NCBI Taxonomy" id="1224513"/>
    <lineage>
        <taxon>Bacteria</taxon>
        <taxon>Pseudomonadati</taxon>
        <taxon>Pseudomonadota</taxon>
        <taxon>Alphaproteobacteria</taxon>
        <taxon>Acetobacterales</taxon>
        <taxon>Roseomonadaceae</taxon>
        <taxon>Roseomonas</taxon>
    </lineage>
</organism>
<dbReference type="PANTHER" id="PTHR30290:SF38">
    <property type="entry name" value="D,D-DIPEPTIDE-BINDING PERIPLASMIC PROTEIN DDPA-RELATED"/>
    <property type="match status" value="1"/>
</dbReference>
<proteinExistence type="inferred from homology"/>
<evidence type="ECO:0000259" key="5">
    <source>
        <dbReference type="Pfam" id="PF00496"/>
    </source>
</evidence>
<dbReference type="InterPro" id="IPR039424">
    <property type="entry name" value="SBP_5"/>
</dbReference>
<dbReference type="InterPro" id="IPR006311">
    <property type="entry name" value="TAT_signal"/>
</dbReference>
<feature type="chain" id="PRO_5045050044" evidence="4">
    <location>
        <begin position="28"/>
        <end position="528"/>
    </location>
</feature>
<dbReference type="RefSeq" id="WP_187784572.1">
    <property type="nucleotide sequence ID" value="NZ_JACTVA010000017.1"/>
</dbReference>
<feature type="domain" description="Solute-binding protein family 5" evidence="5">
    <location>
        <begin position="74"/>
        <end position="451"/>
    </location>
</feature>
<comment type="similarity">
    <text evidence="2">Belongs to the bacterial solute-binding protein 5 family.</text>
</comment>
<dbReference type="Gene3D" id="3.90.76.10">
    <property type="entry name" value="Dipeptide-binding Protein, Domain 1"/>
    <property type="match status" value="1"/>
</dbReference>
<comment type="caution">
    <text evidence="6">The sequence shown here is derived from an EMBL/GenBank/DDBJ whole genome shotgun (WGS) entry which is preliminary data.</text>
</comment>
<dbReference type="Gene3D" id="3.10.105.10">
    <property type="entry name" value="Dipeptide-binding Protein, Domain 3"/>
    <property type="match status" value="1"/>
</dbReference>
<dbReference type="CDD" id="cd08502">
    <property type="entry name" value="PBP2_NikA_DppA_OppA_like_16"/>
    <property type="match status" value="1"/>
</dbReference>
<dbReference type="InterPro" id="IPR030678">
    <property type="entry name" value="Peptide/Ni-bd"/>
</dbReference>
<comment type="subcellular location">
    <subcellularLocation>
        <location evidence="1">Periplasm</location>
    </subcellularLocation>
</comment>
<evidence type="ECO:0000313" key="7">
    <source>
        <dbReference type="Proteomes" id="UP000626026"/>
    </source>
</evidence>
<dbReference type="PIRSF" id="PIRSF002741">
    <property type="entry name" value="MppA"/>
    <property type="match status" value="1"/>
</dbReference>
<gene>
    <name evidence="6" type="ORF">IBL26_11190</name>
</gene>
<evidence type="ECO:0000256" key="1">
    <source>
        <dbReference type="ARBA" id="ARBA00004418"/>
    </source>
</evidence>
<accession>A0ABR7RMQ9</accession>
<dbReference type="PROSITE" id="PS51318">
    <property type="entry name" value="TAT"/>
    <property type="match status" value="1"/>
</dbReference>
<dbReference type="PANTHER" id="PTHR30290">
    <property type="entry name" value="PERIPLASMIC BINDING COMPONENT OF ABC TRANSPORTER"/>
    <property type="match status" value="1"/>
</dbReference>
<keyword evidence="7" id="KW-1185">Reference proteome</keyword>
<dbReference type="InterPro" id="IPR000914">
    <property type="entry name" value="SBP_5_dom"/>
</dbReference>
<evidence type="ECO:0000256" key="4">
    <source>
        <dbReference type="SAM" id="SignalP"/>
    </source>
</evidence>
<evidence type="ECO:0000313" key="6">
    <source>
        <dbReference type="EMBL" id="MBC9207402.1"/>
    </source>
</evidence>
<evidence type="ECO:0000256" key="3">
    <source>
        <dbReference type="ARBA" id="ARBA00022729"/>
    </source>
</evidence>
<dbReference type="EMBL" id="JACTVA010000017">
    <property type="protein sequence ID" value="MBC9207402.1"/>
    <property type="molecule type" value="Genomic_DNA"/>
</dbReference>
<name>A0ABR7RMQ9_9PROT</name>
<dbReference type="Gene3D" id="3.40.190.10">
    <property type="entry name" value="Periplasmic binding protein-like II"/>
    <property type="match status" value="1"/>
</dbReference>
<dbReference type="SUPFAM" id="SSF53850">
    <property type="entry name" value="Periplasmic binding protein-like II"/>
    <property type="match status" value="1"/>
</dbReference>
<protein>
    <submittedName>
        <fullName evidence="6">ABC transporter substrate-binding protein</fullName>
    </submittedName>
</protein>
<keyword evidence="3 4" id="KW-0732">Signal</keyword>
<evidence type="ECO:0000256" key="2">
    <source>
        <dbReference type="ARBA" id="ARBA00005695"/>
    </source>
</evidence>
<reference evidence="6 7" key="1">
    <citation type="journal article" date="2013" name="Int. J. Syst. Evol. Microbiol.">
        <title>Roseomonas aerophila sp. nov., isolated from air.</title>
        <authorList>
            <person name="Kim S.J."/>
            <person name="Weon H.Y."/>
            <person name="Ahn J.H."/>
            <person name="Hong S.B."/>
            <person name="Seok S.J."/>
            <person name="Whang K.S."/>
            <person name="Kwon S.W."/>
        </authorList>
    </citation>
    <scope>NUCLEOTIDE SEQUENCE [LARGE SCALE GENOMIC DNA]</scope>
    <source>
        <strain evidence="6 7">NBRC 108923</strain>
    </source>
</reference>
<dbReference type="Pfam" id="PF00496">
    <property type="entry name" value="SBP_bac_5"/>
    <property type="match status" value="1"/>
</dbReference>
<dbReference type="Proteomes" id="UP000626026">
    <property type="component" value="Unassembled WGS sequence"/>
</dbReference>
<feature type="signal peptide" evidence="4">
    <location>
        <begin position="1"/>
        <end position="27"/>
    </location>
</feature>